<dbReference type="OrthoDB" id="7571212at2"/>
<reference evidence="1 2" key="1">
    <citation type="submission" date="2017-05" db="EMBL/GenBank/DDBJ databases">
        <authorList>
            <person name="Varghese N."/>
            <person name="Submissions S."/>
        </authorList>
    </citation>
    <scope>NUCLEOTIDE SEQUENCE [LARGE SCALE GENOMIC DNA]</scope>
    <source>
        <strain evidence="1 2">DSM 29506</strain>
    </source>
</reference>
<protein>
    <submittedName>
        <fullName evidence="1">Uncharacterized protein</fullName>
    </submittedName>
</protein>
<gene>
    <name evidence="1" type="ORF">SAMN06265173_1489</name>
</gene>
<organism evidence="1 2">
    <name type="scientific">Thalassovita litoralis</name>
    <dbReference type="NCBI Taxonomy" id="1010611"/>
    <lineage>
        <taxon>Bacteria</taxon>
        <taxon>Pseudomonadati</taxon>
        <taxon>Pseudomonadota</taxon>
        <taxon>Alphaproteobacteria</taxon>
        <taxon>Rhodobacterales</taxon>
        <taxon>Roseobacteraceae</taxon>
        <taxon>Thalassovita</taxon>
    </lineage>
</organism>
<name>A0A521FS17_9RHOB</name>
<dbReference type="RefSeq" id="WP_142494962.1">
    <property type="nucleotide sequence ID" value="NZ_FXTO01000048.1"/>
</dbReference>
<proteinExistence type="predicted"/>
<sequence length="214" mass="24058">MRVKFDIPFDPEAVFTEEYLLGAKAVTRAMRMAQQDLKEGWRSQIRKMGTGDRLAKTVRGVSFPAGSAVSMGAASVVWTKAPEIVSAHNSGALIQSSDGFYLAIPTPAAGLGRWGRKMTPLTWERRNNLPLRFVYRKGKPSLLVADHARIDSKQRARRKGGRRRKSDGILSGEQTVPIFILVPQVRLRKRYDLDQETRRVFGTISGRIRAYWGD</sequence>
<keyword evidence="2" id="KW-1185">Reference proteome</keyword>
<accession>A0A521FS17</accession>
<dbReference type="Proteomes" id="UP000316030">
    <property type="component" value="Unassembled WGS sequence"/>
</dbReference>
<dbReference type="AlphaFoldDB" id="A0A521FS17"/>
<dbReference type="EMBL" id="FXTO01000048">
    <property type="protein sequence ID" value="SMO98942.1"/>
    <property type="molecule type" value="Genomic_DNA"/>
</dbReference>
<dbReference type="Pfam" id="PF20039">
    <property type="entry name" value="DUF6441"/>
    <property type="match status" value="1"/>
</dbReference>
<evidence type="ECO:0000313" key="1">
    <source>
        <dbReference type="EMBL" id="SMO98942.1"/>
    </source>
</evidence>
<evidence type="ECO:0000313" key="2">
    <source>
        <dbReference type="Proteomes" id="UP000316030"/>
    </source>
</evidence>
<dbReference type="InterPro" id="IPR045622">
    <property type="entry name" value="DUF6441"/>
</dbReference>